<keyword evidence="2" id="KW-1185">Reference proteome</keyword>
<dbReference type="VEuPathDB" id="FungiDB:H310_14224"/>
<comment type="caution">
    <text evidence="1">The sequence shown here is derived from an EMBL/GenBank/DDBJ whole genome shotgun (WGS) entry which is preliminary data.</text>
</comment>
<evidence type="ECO:0000313" key="2">
    <source>
        <dbReference type="Proteomes" id="UP000285060"/>
    </source>
</evidence>
<name>A0A3R6VKW1_9STRA</name>
<gene>
    <name evidence="1" type="ORF">DYB32_005487</name>
</gene>
<protein>
    <submittedName>
        <fullName evidence="1">Uncharacterized protein</fullName>
    </submittedName>
</protein>
<proteinExistence type="predicted"/>
<dbReference type="Gene3D" id="1.25.10.10">
    <property type="entry name" value="Leucine-rich Repeat Variant"/>
    <property type="match status" value="1"/>
</dbReference>
<organism evidence="1 2">
    <name type="scientific">Aphanomyces invadans</name>
    <dbReference type="NCBI Taxonomy" id="157072"/>
    <lineage>
        <taxon>Eukaryota</taxon>
        <taxon>Sar</taxon>
        <taxon>Stramenopiles</taxon>
        <taxon>Oomycota</taxon>
        <taxon>Saprolegniomycetes</taxon>
        <taxon>Saprolegniales</taxon>
        <taxon>Verrucalvaceae</taxon>
        <taxon>Aphanomyces</taxon>
    </lineage>
</organism>
<dbReference type="Proteomes" id="UP000285060">
    <property type="component" value="Unassembled WGS sequence"/>
</dbReference>
<evidence type="ECO:0000313" key="1">
    <source>
        <dbReference type="EMBL" id="RHY29053.1"/>
    </source>
</evidence>
<reference evidence="1 2" key="1">
    <citation type="submission" date="2018-08" db="EMBL/GenBank/DDBJ databases">
        <title>Aphanomyces genome sequencing and annotation.</title>
        <authorList>
            <person name="Minardi D."/>
            <person name="Oidtmann B."/>
            <person name="Van Der Giezen M."/>
            <person name="Studholme D.J."/>
        </authorList>
    </citation>
    <scope>NUCLEOTIDE SEQUENCE [LARGE SCALE GENOMIC DNA]</scope>
    <source>
        <strain evidence="1 2">NJM0002</strain>
    </source>
</reference>
<dbReference type="EMBL" id="QUSY01000488">
    <property type="protein sequence ID" value="RHY29053.1"/>
    <property type="molecule type" value="Genomic_DNA"/>
</dbReference>
<dbReference type="VEuPathDB" id="FungiDB:H310_05076"/>
<dbReference type="AlphaFoldDB" id="A0A3R6VKW1"/>
<accession>A0A3R6VKW1</accession>
<dbReference type="InterPro" id="IPR011989">
    <property type="entry name" value="ARM-like"/>
</dbReference>
<sequence length="341" mass="36510">MINVVLPCLANGIFPQVMNQVRANPCCADALTNGTAVLGISPDLFVLKVLNYTTDVVCATQTPGYDGTTNQTCGYAWFKSFTATDPVGNSSQIVERLISSVQVPNDQGCAAVKGDPFVATTGAFIAQLFGKPFVPDACVNPVDNLLRYVRLIPGLVSVSWEGFRPLDALEKGKCAREASMPGICVHLANGEYGSCPFASSWKSAVFPATSSSFTPGSGPSTTTAASRSACWGRIQSSRSTSILSSASEDDNDDESFRVLSTDEEIAAFVESDLPFVTDKSANLRQGGLLSLIGFSKWMRFRPPFEPILVSLFVPIMERHADKEPQVRDAAVRTVKTVRTAG</sequence>